<comment type="caution">
    <text evidence="1">The sequence shown here is derived from an EMBL/GenBank/DDBJ whole genome shotgun (WGS) entry which is preliminary data.</text>
</comment>
<dbReference type="EMBL" id="LAZR01005014">
    <property type="protein sequence ID" value="KKN03640.1"/>
    <property type="molecule type" value="Genomic_DNA"/>
</dbReference>
<dbReference type="AlphaFoldDB" id="A0A0F9M867"/>
<organism evidence="1">
    <name type="scientific">marine sediment metagenome</name>
    <dbReference type="NCBI Taxonomy" id="412755"/>
    <lineage>
        <taxon>unclassified sequences</taxon>
        <taxon>metagenomes</taxon>
        <taxon>ecological metagenomes</taxon>
    </lineage>
</organism>
<sequence>MAKDSPTITLGGKELSTPQAKIKRFSCLIWGSSGGGKTTLAATAPGKKLWINFDPDGTDAIAYRDDIILNDFSTEPNACVEKFKEDDPLRITQFLADHKEIETVVFDSLTTFGDRALTHGVVKAAGTPKGKYATIEDPGYSGYGRKNTWTRLCVKNLLKATGRVDRNMIFIAHEDKPVTNTQGEILFISIMLGSSLNEQIPVDLSEIWNLSDTGRERRIAVRNCRLRKPLKSRMFITSGAPEFIWKYNADSDEGPGIADWIEEWKQNSGKKIPLPV</sequence>
<reference evidence="1" key="1">
    <citation type="journal article" date="2015" name="Nature">
        <title>Complex archaea that bridge the gap between prokaryotes and eukaryotes.</title>
        <authorList>
            <person name="Spang A."/>
            <person name="Saw J.H."/>
            <person name="Jorgensen S.L."/>
            <person name="Zaremba-Niedzwiedzka K."/>
            <person name="Martijn J."/>
            <person name="Lind A.E."/>
            <person name="van Eijk R."/>
            <person name="Schleper C."/>
            <person name="Guy L."/>
            <person name="Ettema T.J."/>
        </authorList>
    </citation>
    <scope>NUCLEOTIDE SEQUENCE</scope>
</reference>
<protein>
    <submittedName>
        <fullName evidence="1">Uncharacterized protein</fullName>
    </submittedName>
</protein>
<dbReference type="Pfam" id="PF13479">
    <property type="entry name" value="AAA_24"/>
    <property type="match status" value="1"/>
</dbReference>
<evidence type="ECO:0000313" key="1">
    <source>
        <dbReference type="EMBL" id="KKN03640.1"/>
    </source>
</evidence>
<proteinExistence type="predicted"/>
<name>A0A0F9M867_9ZZZZ</name>
<accession>A0A0F9M867</accession>
<gene>
    <name evidence="1" type="ORF">LCGC14_1105680</name>
</gene>